<name>A0A1J6YR92_SALHO</name>
<protein>
    <recommendedName>
        <fullName evidence="3">Transcriptional regulator, AbiEi antitoxin, Type IV TA system</fullName>
    </recommendedName>
</protein>
<dbReference type="EMBL" id="JWSP02000004">
    <property type="protein sequence ID" value="PNO32322.1"/>
    <property type="molecule type" value="Genomic_DNA"/>
</dbReference>
<organism evidence="1 2">
    <name type="scientific">Salmonella enterica subsp. houtenae serovar 50:g,z51:-</name>
    <dbReference type="NCBI Taxonomy" id="1173947"/>
    <lineage>
        <taxon>Bacteria</taxon>
        <taxon>Pseudomonadati</taxon>
        <taxon>Pseudomonadota</taxon>
        <taxon>Gammaproteobacteria</taxon>
        <taxon>Enterobacterales</taxon>
        <taxon>Enterobacteriaceae</taxon>
        <taxon>Salmonella</taxon>
    </lineage>
</organism>
<accession>A0A1J6YR92</accession>
<sequence>MDKLVAINTLDKFSNQGRYVFHFNDLKNMFSDESERTLKASLRRLVDTNILTRATQGVYVYNRAPKDSFILEHIAKTIRRGEYSYVSLESALSQYGVISQIPMDRLTVMTTGRGGEFKTPWGVIELTHTQRPVSDILNGTVDTKSPIKFAKKDTALRDLHRVGRNTHLIDTRELKNV</sequence>
<dbReference type="Proteomes" id="UP000236163">
    <property type="component" value="Unassembled WGS sequence"/>
</dbReference>
<reference evidence="2" key="1">
    <citation type="submission" date="2017-12" db="EMBL/GenBank/DDBJ databases">
        <title>FDA dAtabase for Regulatory Grade micrObial Sequences (FDA-ARGOS): Supporting development and validation of Infectious Disease Dx tests.</title>
        <authorList>
            <person name="Sichtig H."/>
            <person name="Tallon L."/>
            <person name="Sadzewicz L."/>
            <person name="Sengamalay N."/>
            <person name="Nagaraj S."/>
            <person name="Vavikolanu K."/>
            <person name="Aluvathingal J."/>
            <person name="Nadendla S."/>
            <person name="Pirone D.C."/>
            <person name="Hoffman M."/>
            <person name="Muruvanda T."/>
            <person name="Allard M."/>
            <person name="Evans P."/>
        </authorList>
    </citation>
    <scope>NUCLEOTIDE SEQUENCE [LARGE SCALE GENOMIC DNA]</scope>
    <source>
        <strain evidence="2">FDAARGOS_55</strain>
    </source>
</reference>
<dbReference type="InterPro" id="IPR045738">
    <property type="entry name" value="DUF6088"/>
</dbReference>
<dbReference type="InterPro" id="IPR059220">
    <property type="entry name" value="AbiEi"/>
</dbReference>
<proteinExistence type="predicted"/>
<dbReference type="AlphaFoldDB" id="A0A1J6YR92"/>
<comment type="caution">
    <text evidence="1">The sequence shown here is derived from an EMBL/GenBank/DDBJ whole genome shotgun (WGS) entry which is preliminary data.</text>
</comment>
<dbReference type="NCBIfam" id="NF047376">
    <property type="entry name" value="TAA_AbiEi"/>
    <property type="match status" value="1"/>
</dbReference>
<gene>
    <name evidence="1" type="ORF">RK55_003280</name>
</gene>
<dbReference type="Pfam" id="PF19570">
    <property type="entry name" value="DUF6088"/>
    <property type="match status" value="1"/>
</dbReference>
<evidence type="ECO:0000313" key="1">
    <source>
        <dbReference type="EMBL" id="PNO32322.1"/>
    </source>
</evidence>
<evidence type="ECO:0000313" key="2">
    <source>
        <dbReference type="Proteomes" id="UP000236163"/>
    </source>
</evidence>
<evidence type="ECO:0008006" key="3">
    <source>
        <dbReference type="Google" id="ProtNLM"/>
    </source>
</evidence>